<keyword evidence="1" id="KW-1133">Transmembrane helix</keyword>
<dbReference type="OrthoDB" id="9785737at2"/>
<protein>
    <recommendedName>
        <fullName evidence="4">EF-hand domain-containing protein</fullName>
    </recommendedName>
</protein>
<feature type="transmembrane region" description="Helical" evidence="1">
    <location>
        <begin position="610"/>
        <end position="629"/>
    </location>
</feature>
<sequence length="680" mass="73627">MTHTWRFFRSSGFDQVMIDTVSDLENLKDLDKKLWTALACPTKGLELDARTLTYIDTDGDGRIREPELLAAIDWTLAHLADKEVLFQPAGLTLAAIDGQHPDGAKILAAAQQLLQRLGKANADAICSEDTQDLGKMFPANQVNGDGLIPAALTSEPALAETINDIIVTLGSETDRSGEPAVSAEKIKQFFADIRVVNAWEAQMTDAISPFGQHTASAYDAFKAVAAKIDDYFVRTQLAAFDDKATTALNASDTQFLALAGQLLALNNADTQSLPLAKITEHAVLKLKHGINPAWQVAISQFREQVLGLDLDELTANHWVQIKASFVAYQTWLAAKPSLAVATLDTAKRQHLANGLIEQSLLTLVEDDLQVADAANALVELDKLVRYQANLVTLVNNFISFSDFYSRKEKAIFQAGTLFIDGRACDLTVRVNDMGKHATMAGLSNTYLVYCDCTRKGSPEKMTIVAAVTAGEAGNLMVGRNGVFYDRLGNDWDATVVKLIENAISVNEAFWTPYRRLGRMVSNQLQKMASEQDKAIETKTSENITAGIGKVQEAAKTPVDATKPTSPPVPFDVAKFAGIFAAMGLAVGAIATAIASVVSGFMALIWWQMPLAISGLLLMISGPSMIMAWFKLRQRNLSPILDANGWAVNSSAKVNIAFGESLTMLATLPKGAQRSLKDPFA</sequence>
<name>A0A2T5J289_9GAMM</name>
<accession>A0A2T5J289</accession>
<keyword evidence="3" id="KW-1185">Reference proteome</keyword>
<evidence type="ECO:0000313" key="3">
    <source>
        <dbReference type="Proteomes" id="UP000244223"/>
    </source>
</evidence>
<organism evidence="2 3">
    <name type="scientific">Agitococcus lubricus</name>
    <dbReference type="NCBI Taxonomy" id="1077255"/>
    <lineage>
        <taxon>Bacteria</taxon>
        <taxon>Pseudomonadati</taxon>
        <taxon>Pseudomonadota</taxon>
        <taxon>Gammaproteobacteria</taxon>
        <taxon>Moraxellales</taxon>
        <taxon>Moraxellaceae</taxon>
        <taxon>Agitococcus</taxon>
    </lineage>
</organism>
<evidence type="ECO:0000256" key="1">
    <source>
        <dbReference type="SAM" id="Phobius"/>
    </source>
</evidence>
<gene>
    <name evidence="2" type="ORF">C8N29_10238</name>
</gene>
<evidence type="ECO:0000313" key="2">
    <source>
        <dbReference type="EMBL" id="PTQ90639.1"/>
    </source>
</evidence>
<reference evidence="2 3" key="1">
    <citation type="submission" date="2018-04" db="EMBL/GenBank/DDBJ databases">
        <title>Genomic Encyclopedia of Archaeal and Bacterial Type Strains, Phase II (KMG-II): from individual species to whole genera.</title>
        <authorList>
            <person name="Goeker M."/>
        </authorList>
    </citation>
    <scope>NUCLEOTIDE SEQUENCE [LARGE SCALE GENOMIC DNA]</scope>
    <source>
        <strain evidence="2 3">DSM 5822</strain>
    </source>
</reference>
<dbReference type="EMBL" id="QAON01000002">
    <property type="protein sequence ID" value="PTQ90639.1"/>
    <property type="molecule type" value="Genomic_DNA"/>
</dbReference>
<keyword evidence="1" id="KW-0812">Transmembrane</keyword>
<comment type="caution">
    <text evidence="2">The sequence shown here is derived from an EMBL/GenBank/DDBJ whole genome shotgun (WGS) entry which is preliminary data.</text>
</comment>
<keyword evidence="1" id="KW-0472">Membrane</keyword>
<dbReference type="AlphaFoldDB" id="A0A2T5J289"/>
<dbReference type="Proteomes" id="UP000244223">
    <property type="component" value="Unassembled WGS sequence"/>
</dbReference>
<proteinExistence type="predicted"/>
<dbReference type="RefSeq" id="WP_107864491.1">
    <property type="nucleotide sequence ID" value="NZ_QAON01000002.1"/>
</dbReference>
<evidence type="ECO:0008006" key="4">
    <source>
        <dbReference type="Google" id="ProtNLM"/>
    </source>
</evidence>
<feature type="transmembrane region" description="Helical" evidence="1">
    <location>
        <begin position="575"/>
        <end position="604"/>
    </location>
</feature>